<protein>
    <submittedName>
        <fullName evidence="1">Uncharacterized protein</fullName>
    </submittedName>
</protein>
<evidence type="ECO:0000313" key="2">
    <source>
        <dbReference type="Proteomes" id="UP001211894"/>
    </source>
</evidence>
<proteinExistence type="predicted"/>
<gene>
    <name evidence="1" type="ORF">PJ311_08955</name>
</gene>
<accession>A0ABT4X367</accession>
<reference evidence="1 2" key="1">
    <citation type="submission" date="2023-01" db="EMBL/GenBank/DDBJ databases">
        <title>Bacillus changyiensis sp. nov., isolated from a coastal deposit.</title>
        <authorList>
            <person name="Xiao G."/>
            <person name="Lai Q."/>
            <person name="Hu Z."/>
            <person name="Shao Z."/>
        </authorList>
    </citation>
    <scope>NUCLEOTIDE SEQUENCE [LARGE SCALE GENOMIC DNA]</scope>
    <source>
        <strain evidence="1 2">CLL-7-23</strain>
    </source>
</reference>
<dbReference type="Proteomes" id="UP001211894">
    <property type="component" value="Unassembled WGS sequence"/>
</dbReference>
<name>A0ABT4X367_9BACI</name>
<dbReference type="EMBL" id="JAQKAB010000005">
    <property type="protein sequence ID" value="MDA7026735.1"/>
    <property type="molecule type" value="Genomic_DNA"/>
</dbReference>
<sequence length="140" mass="15469">MKNKKRTIMVSTLILGLILSFSTIGLAYSKGYSFDLGSAIATRTGYKFNLDNKYTTITAKADSFNVRTGQPSANEQQYAVYIAKKWSFETHNTGILTTGRRYTKNVGEVSRGDYRVQVVKKLPAPDIPDVHIIGGGNVIQ</sequence>
<evidence type="ECO:0000313" key="1">
    <source>
        <dbReference type="EMBL" id="MDA7026735.1"/>
    </source>
</evidence>
<comment type="caution">
    <text evidence="1">The sequence shown here is derived from an EMBL/GenBank/DDBJ whole genome shotgun (WGS) entry which is preliminary data.</text>
</comment>
<dbReference type="RefSeq" id="WP_271340588.1">
    <property type="nucleotide sequence ID" value="NZ_JAQKAB010000005.1"/>
</dbReference>
<keyword evidence="2" id="KW-1185">Reference proteome</keyword>
<organism evidence="1 2">
    <name type="scientific">Bacillus changyiensis</name>
    <dbReference type="NCBI Taxonomy" id="3004103"/>
    <lineage>
        <taxon>Bacteria</taxon>
        <taxon>Bacillati</taxon>
        <taxon>Bacillota</taxon>
        <taxon>Bacilli</taxon>
        <taxon>Bacillales</taxon>
        <taxon>Bacillaceae</taxon>
        <taxon>Bacillus</taxon>
    </lineage>
</organism>